<dbReference type="InterPro" id="IPR047928">
    <property type="entry name" value="Perm_prefix_1"/>
</dbReference>
<feature type="transmembrane region" description="Helical" evidence="1">
    <location>
        <begin position="249"/>
        <end position="269"/>
    </location>
</feature>
<keyword evidence="1" id="KW-1133">Transmembrane helix</keyword>
<feature type="transmembrane region" description="Helical" evidence="1">
    <location>
        <begin position="122"/>
        <end position="143"/>
    </location>
</feature>
<keyword evidence="3" id="KW-1185">Reference proteome</keyword>
<accession>A0A8J3NKV2</accession>
<feature type="transmembrane region" description="Helical" evidence="1">
    <location>
        <begin position="91"/>
        <end position="110"/>
    </location>
</feature>
<dbReference type="EMBL" id="BONF01000028">
    <property type="protein sequence ID" value="GIF83398.1"/>
    <property type="molecule type" value="Genomic_DNA"/>
</dbReference>
<proteinExistence type="predicted"/>
<keyword evidence="1" id="KW-0472">Membrane</keyword>
<dbReference type="NCBIfam" id="NF038403">
    <property type="entry name" value="perm_prefix_1"/>
    <property type="match status" value="1"/>
</dbReference>
<comment type="caution">
    <text evidence="2">The sequence shown here is derived from an EMBL/GenBank/DDBJ whole genome shotgun (WGS) entry which is preliminary data.</text>
</comment>
<dbReference type="Proteomes" id="UP000601223">
    <property type="component" value="Unassembled WGS sequence"/>
</dbReference>
<organism evidence="2 3">
    <name type="scientific">Catellatospora bangladeshensis</name>
    <dbReference type="NCBI Taxonomy" id="310355"/>
    <lineage>
        <taxon>Bacteria</taxon>
        <taxon>Bacillati</taxon>
        <taxon>Actinomycetota</taxon>
        <taxon>Actinomycetes</taxon>
        <taxon>Micromonosporales</taxon>
        <taxon>Micromonosporaceae</taxon>
        <taxon>Catellatospora</taxon>
    </lineage>
</organism>
<evidence type="ECO:0000313" key="2">
    <source>
        <dbReference type="EMBL" id="GIF83398.1"/>
    </source>
</evidence>
<sequence>MTATLTDRYVTATVTRLPEARRADIERELRASIADAVDRRVDAGEDATAAEYAVLRDLGDPARLAAGYADSPQHLIGPAYFLDYTRLLKTLAAIVLPAVAGAVALAQVLGGAKVGTIIGTSISSVITTAMHLFFWVTIGFVAIERGGVRNPLTGQDWTPDALPDGTAPSRRARFGELIATTALSVVFVVALLISPYASPVRDAAGDPVGPLDPWLWDTGAVYAFAALVLIGLVTRYLRFYLRWQLSRALVILLVDLAGAAALIAAGATSHLLNPAFAEALGWAPVAVEWTHRGMMIAGVIVAITSLVEAYTDYRRRGVTAA</sequence>
<evidence type="ECO:0000313" key="3">
    <source>
        <dbReference type="Proteomes" id="UP000601223"/>
    </source>
</evidence>
<gene>
    <name evidence="2" type="ORF">Cba03nite_47470</name>
</gene>
<reference evidence="2 3" key="1">
    <citation type="submission" date="2021-01" db="EMBL/GenBank/DDBJ databases">
        <title>Whole genome shotgun sequence of Catellatospora bangladeshensis NBRC 107357.</title>
        <authorList>
            <person name="Komaki H."/>
            <person name="Tamura T."/>
        </authorList>
    </citation>
    <scope>NUCLEOTIDE SEQUENCE [LARGE SCALE GENOMIC DNA]</scope>
    <source>
        <strain evidence="2 3">NBRC 107357</strain>
    </source>
</reference>
<feature type="transmembrane region" description="Helical" evidence="1">
    <location>
        <begin position="177"/>
        <end position="198"/>
    </location>
</feature>
<feature type="transmembrane region" description="Helical" evidence="1">
    <location>
        <begin position="289"/>
        <end position="307"/>
    </location>
</feature>
<protein>
    <submittedName>
        <fullName evidence="2">Uncharacterized protein</fullName>
    </submittedName>
</protein>
<dbReference type="AlphaFoldDB" id="A0A8J3NKV2"/>
<keyword evidence="1" id="KW-0812">Transmembrane</keyword>
<feature type="transmembrane region" description="Helical" evidence="1">
    <location>
        <begin position="218"/>
        <end position="237"/>
    </location>
</feature>
<name>A0A8J3NKV2_9ACTN</name>
<dbReference type="RefSeq" id="WP_203750127.1">
    <property type="nucleotide sequence ID" value="NZ_BONF01000028.1"/>
</dbReference>
<evidence type="ECO:0000256" key="1">
    <source>
        <dbReference type="SAM" id="Phobius"/>
    </source>
</evidence>